<dbReference type="InterPro" id="IPR010137">
    <property type="entry name" value="Lipid_A_LpxA"/>
</dbReference>
<dbReference type="AlphaFoldDB" id="I0INH0"/>
<dbReference type="InterPro" id="IPR001451">
    <property type="entry name" value="Hexapep"/>
</dbReference>
<keyword evidence="5" id="KW-0677">Repeat</keyword>
<dbReference type="Gene3D" id="1.20.1180.10">
    <property type="entry name" value="Udp N-acetylglucosamine O-acyltransferase, C-terminal domain"/>
    <property type="match status" value="1"/>
</dbReference>
<dbReference type="SUPFAM" id="SSF51161">
    <property type="entry name" value="Trimeric LpxA-like enzymes"/>
    <property type="match status" value="1"/>
</dbReference>
<dbReference type="Pfam" id="PF13720">
    <property type="entry name" value="Acetyltransf_11"/>
    <property type="match status" value="1"/>
</dbReference>
<dbReference type="PANTHER" id="PTHR43480:SF1">
    <property type="entry name" value="ACYL-[ACYL-CARRIER-PROTEIN]--UDP-N-ACETYLGLUCOSAMINE O-ACYLTRANSFERASE, MITOCHONDRIAL-RELATED"/>
    <property type="match status" value="1"/>
</dbReference>
<feature type="domain" description="UDP N-acetylglucosamine O-acyltransferase C-terminal" evidence="8">
    <location>
        <begin position="187"/>
        <end position="265"/>
    </location>
</feature>
<dbReference type="RefSeq" id="WP_014449309.1">
    <property type="nucleotide sequence ID" value="NC_017094.1"/>
</dbReference>
<dbReference type="Proteomes" id="UP000007382">
    <property type="component" value="Chromosome"/>
</dbReference>
<evidence type="ECO:0000313" key="9">
    <source>
        <dbReference type="EMBL" id="BAM06819.1"/>
    </source>
</evidence>
<dbReference type="CDD" id="cd03351">
    <property type="entry name" value="LbH_UDP-GlcNAc_AT"/>
    <property type="match status" value="1"/>
</dbReference>
<dbReference type="InterPro" id="IPR037157">
    <property type="entry name" value="Acetyltransf_C_sf"/>
</dbReference>
<dbReference type="STRING" id="1162668.LFE_1127"/>
<keyword evidence="10" id="KW-1185">Reference proteome</keyword>
<dbReference type="InterPro" id="IPR011004">
    <property type="entry name" value="Trimer_LpxA-like_sf"/>
</dbReference>
<gene>
    <name evidence="9" type="ordered locus">LFE_1127</name>
</gene>
<dbReference type="Pfam" id="PF00132">
    <property type="entry name" value="Hexapep"/>
    <property type="match status" value="2"/>
</dbReference>
<organism evidence="9 10">
    <name type="scientific">Leptospirillum ferrooxidans (strain C2-3)</name>
    <dbReference type="NCBI Taxonomy" id="1162668"/>
    <lineage>
        <taxon>Bacteria</taxon>
        <taxon>Pseudomonadati</taxon>
        <taxon>Nitrospirota</taxon>
        <taxon>Nitrospiria</taxon>
        <taxon>Nitrospirales</taxon>
        <taxon>Nitrospiraceae</taxon>
        <taxon>Leptospirillum</taxon>
    </lineage>
</organism>
<protein>
    <submittedName>
        <fullName evidence="9">Putative acyl-[acyl-carrier-protein] UDP-N-acetylglucosamine O-acyltransferase</fullName>
    </submittedName>
</protein>
<dbReference type="InterPro" id="IPR029098">
    <property type="entry name" value="Acetyltransf_C"/>
</dbReference>
<dbReference type="EMBL" id="AP012342">
    <property type="protein sequence ID" value="BAM06819.1"/>
    <property type="molecule type" value="Genomic_DNA"/>
</dbReference>
<evidence type="ECO:0000259" key="8">
    <source>
        <dbReference type="Pfam" id="PF13720"/>
    </source>
</evidence>
<proteinExistence type="predicted"/>
<dbReference type="PROSITE" id="PS00101">
    <property type="entry name" value="HEXAPEP_TRANSFERASES"/>
    <property type="match status" value="1"/>
</dbReference>
<evidence type="ECO:0000256" key="1">
    <source>
        <dbReference type="ARBA" id="ARBA00022490"/>
    </source>
</evidence>
<dbReference type="NCBIfam" id="TIGR01852">
    <property type="entry name" value="lipid_A_lpxA"/>
    <property type="match status" value="1"/>
</dbReference>
<dbReference type="PATRIC" id="fig|1162668.3.peg.1308"/>
<dbReference type="KEGG" id="lfc:LFE_1127"/>
<dbReference type="eggNOG" id="COG1043">
    <property type="taxonomic scope" value="Bacteria"/>
</dbReference>
<reference evidence="10" key="2">
    <citation type="submission" date="2012-03" db="EMBL/GenBank/DDBJ databases">
        <title>The complete genome sequence of the pioneer microbe on fresh volcanic deposit, Leptospirillum ferrooxidans strain C2-3.</title>
        <authorList>
            <person name="Fujimura R."/>
            <person name="Sato Y."/>
            <person name="Nishizawa T."/>
            <person name="Nanba K."/>
            <person name="Oshima K."/>
            <person name="Hattori M."/>
            <person name="Kamijo T."/>
            <person name="Ohta H."/>
        </authorList>
    </citation>
    <scope>NUCLEOTIDE SEQUENCE [LARGE SCALE GENOMIC DNA]</scope>
    <source>
        <strain evidence="10">C2-3</strain>
    </source>
</reference>
<evidence type="ECO:0000313" key="10">
    <source>
        <dbReference type="Proteomes" id="UP000007382"/>
    </source>
</evidence>
<dbReference type="GO" id="GO:0008780">
    <property type="term" value="F:acyl-[acyl-carrier-protein]-UDP-N-acetylglucosamine O-acyltransferase activity"/>
    <property type="evidence" value="ECO:0007669"/>
    <property type="project" value="InterPro"/>
</dbReference>
<sequence>MTDSKTQNPHWPQAEIHPTAIVEDSVEISRGVRIGPWCHVKGPSSIGPGTVLMERVSVGPWVIMGRNNIIHMGAVIGHAPQDLSYNGEETWTHIGSQNEIREYVTIHRGSRSGLKTVVGDHNLLMGLSHVAHDVEIGNRVILANGALLAGHVHVDDQAFISGGVLVHQFVRIGRLALLRGGSRTSRDVPPYCIMDGTHTIRSLNRVGLKRAGISAEERSRLKMAFRILFGRRKMEERGLLQLESDPSPLVRELVRFIRDSKRGVCHGSGRLPDIDTEMGVDYD</sequence>
<keyword evidence="3" id="KW-0441">Lipid A biosynthesis</keyword>
<dbReference type="PIRSF" id="PIRSF000456">
    <property type="entry name" value="UDP-GlcNAc_acltr"/>
    <property type="match status" value="1"/>
</dbReference>
<keyword evidence="1" id="KW-0963">Cytoplasm</keyword>
<dbReference type="Gene3D" id="2.160.10.10">
    <property type="entry name" value="Hexapeptide repeat proteins"/>
    <property type="match status" value="1"/>
</dbReference>
<dbReference type="InterPro" id="IPR018357">
    <property type="entry name" value="Hexapep_transf_CS"/>
</dbReference>
<keyword evidence="4 9" id="KW-0808">Transferase</keyword>
<accession>I0INH0</accession>
<evidence type="ECO:0000256" key="6">
    <source>
        <dbReference type="ARBA" id="ARBA00023098"/>
    </source>
</evidence>
<evidence type="ECO:0000256" key="3">
    <source>
        <dbReference type="ARBA" id="ARBA00022556"/>
    </source>
</evidence>
<keyword evidence="7 9" id="KW-0012">Acyltransferase</keyword>
<name>I0INH0_LEPFC</name>
<evidence type="ECO:0000256" key="2">
    <source>
        <dbReference type="ARBA" id="ARBA00022516"/>
    </source>
</evidence>
<evidence type="ECO:0000256" key="5">
    <source>
        <dbReference type="ARBA" id="ARBA00022737"/>
    </source>
</evidence>
<dbReference type="PANTHER" id="PTHR43480">
    <property type="entry name" value="ACYL-[ACYL-CARRIER-PROTEIN]--UDP-N-ACETYLGLUCOSAMINE O-ACYLTRANSFERASE"/>
    <property type="match status" value="1"/>
</dbReference>
<dbReference type="NCBIfam" id="NF003657">
    <property type="entry name" value="PRK05289.1"/>
    <property type="match status" value="1"/>
</dbReference>
<dbReference type="HOGENOM" id="CLU_061249_0_0_0"/>
<reference evidence="9 10" key="1">
    <citation type="journal article" date="2012" name="J. Bacteriol.">
        <title>Complete Genome Sequence of Leptospirillum ferrooxidans Strain C2-3, Isolated from a Fresh Volcanic Ash Deposit on the Island of Miyake, Japan.</title>
        <authorList>
            <person name="Fujimura R."/>
            <person name="Sato Y."/>
            <person name="Nishizawa T."/>
            <person name="Oshima K."/>
            <person name="Kim S.-W."/>
            <person name="Hattori M."/>
            <person name="Kamijo T."/>
            <person name="Ohta H."/>
        </authorList>
    </citation>
    <scope>NUCLEOTIDE SEQUENCE [LARGE SCALE GENOMIC DNA]</scope>
    <source>
        <strain evidence="9 10">C2-3</strain>
    </source>
</reference>
<evidence type="ECO:0000256" key="4">
    <source>
        <dbReference type="ARBA" id="ARBA00022679"/>
    </source>
</evidence>
<dbReference type="GO" id="GO:0009245">
    <property type="term" value="P:lipid A biosynthetic process"/>
    <property type="evidence" value="ECO:0007669"/>
    <property type="project" value="UniProtKB-KW"/>
</dbReference>
<keyword evidence="6" id="KW-0443">Lipid metabolism</keyword>
<dbReference type="GO" id="GO:0016020">
    <property type="term" value="C:membrane"/>
    <property type="evidence" value="ECO:0007669"/>
    <property type="project" value="GOC"/>
</dbReference>
<evidence type="ECO:0000256" key="7">
    <source>
        <dbReference type="ARBA" id="ARBA00023315"/>
    </source>
</evidence>
<keyword evidence="2" id="KW-0444">Lipid biosynthesis</keyword>